<dbReference type="PANTHER" id="PTHR43630">
    <property type="entry name" value="POLY-BETA-1,6-N-ACETYL-D-GLUCOSAMINE SYNTHASE"/>
    <property type="match status" value="1"/>
</dbReference>
<dbReference type="Gene3D" id="3.90.550.10">
    <property type="entry name" value="Spore Coat Polysaccharide Biosynthesis Protein SpsA, Chain A"/>
    <property type="match status" value="1"/>
</dbReference>
<dbReference type="Proteomes" id="UP000326364">
    <property type="component" value="Unassembled WGS sequence"/>
</dbReference>
<accession>A0A5J5I6Q5</accession>
<gene>
    <name evidence="4" type="ORF">F4U95_09965</name>
    <name evidence="3" type="ORF">F4U96_10020</name>
</gene>
<dbReference type="SUPFAM" id="SSF81901">
    <property type="entry name" value="HCP-like"/>
    <property type="match status" value="1"/>
</dbReference>
<evidence type="ECO:0000256" key="1">
    <source>
        <dbReference type="ARBA" id="ARBA00038494"/>
    </source>
</evidence>
<dbReference type="GO" id="GO:0016740">
    <property type="term" value="F:transferase activity"/>
    <property type="evidence" value="ECO:0007669"/>
    <property type="project" value="UniProtKB-KW"/>
</dbReference>
<dbReference type="PANTHER" id="PTHR43630:SF2">
    <property type="entry name" value="GLYCOSYLTRANSFERASE"/>
    <property type="match status" value="1"/>
</dbReference>
<evidence type="ECO:0000313" key="3">
    <source>
        <dbReference type="EMBL" id="KAA9017538.1"/>
    </source>
</evidence>
<organism evidence="4 5">
    <name type="scientific">Sphingobium limneticum</name>
    <dbReference type="NCBI Taxonomy" id="1007511"/>
    <lineage>
        <taxon>Bacteria</taxon>
        <taxon>Pseudomonadati</taxon>
        <taxon>Pseudomonadota</taxon>
        <taxon>Alphaproteobacteria</taxon>
        <taxon>Sphingomonadales</taxon>
        <taxon>Sphingomonadaceae</taxon>
        <taxon>Sphingobium</taxon>
    </lineage>
</organism>
<comment type="caution">
    <text evidence="4">The sequence shown here is derived from an EMBL/GenBank/DDBJ whole genome shotgun (WGS) entry which is preliminary data.</text>
</comment>
<dbReference type="Gene3D" id="1.25.40.10">
    <property type="entry name" value="Tetratricopeptide repeat domain"/>
    <property type="match status" value="1"/>
</dbReference>
<keyword evidence="4" id="KW-0808">Transferase</keyword>
<evidence type="ECO:0000313" key="6">
    <source>
        <dbReference type="Proteomes" id="UP000326364"/>
    </source>
</evidence>
<dbReference type="InterPro" id="IPR029044">
    <property type="entry name" value="Nucleotide-diphossugar_trans"/>
</dbReference>
<evidence type="ECO:0000313" key="5">
    <source>
        <dbReference type="Proteomes" id="UP000325933"/>
    </source>
</evidence>
<dbReference type="CDD" id="cd02511">
    <property type="entry name" value="Beta4Glucosyltransferase"/>
    <property type="match status" value="1"/>
</dbReference>
<evidence type="ECO:0000313" key="4">
    <source>
        <dbReference type="EMBL" id="KAA9030129.1"/>
    </source>
</evidence>
<dbReference type="SUPFAM" id="SSF53448">
    <property type="entry name" value="Nucleotide-diphospho-sugar transferases"/>
    <property type="match status" value="1"/>
</dbReference>
<dbReference type="RefSeq" id="WP_150425557.1">
    <property type="nucleotide sequence ID" value="NZ_VYQA01000006.1"/>
</dbReference>
<feature type="domain" description="Glycosyltransferase 2-like" evidence="2">
    <location>
        <begin position="14"/>
        <end position="93"/>
    </location>
</feature>
<name>A0A5J5I6Q5_9SPHN</name>
<dbReference type="EMBL" id="VYQA01000006">
    <property type="protein sequence ID" value="KAA9030129.1"/>
    <property type="molecule type" value="Genomic_DNA"/>
</dbReference>
<reference evidence="5 6" key="1">
    <citation type="submission" date="2019-09" db="EMBL/GenBank/DDBJ databases">
        <authorList>
            <person name="Feng G."/>
        </authorList>
    </citation>
    <scope>NUCLEOTIDE SEQUENCE [LARGE SCALE GENOMIC DNA]</scope>
    <source>
        <strain evidence="4 5">KACC 19283</strain>
        <strain evidence="3 6">KACC 19284</strain>
    </source>
</reference>
<proteinExistence type="inferred from homology"/>
<keyword evidence="6" id="KW-1185">Reference proteome</keyword>
<dbReference type="Pfam" id="PF00535">
    <property type="entry name" value="Glycos_transf_2"/>
    <property type="match status" value="1"/>
</dbReference>
<dbReference type="AlphaFoldDB" id="A0A5J5I6Q5"/>
<evidence type="ECO:0000259" key="2">
    <source>
        <dbReference type="Pfam" id="PF00535"/>
    </source>
</evidence>
<sequence length="343" mass="37516">MTADRPRIAATLIMRNESRCIARCLDNVRPHVDAMVVLDTGSTDDSVAIARACGAQVHHLDWPGDFSAARNHVLALADADWNLIVDADEWIAEGGEALRDWCDGPPRLGAICIRSSFDLPQQAGAALPSTRSWIARLLPRGARYAGRIHEQPVSSLPVERIALILDHDGYEDAQAAGKRDRNTPMLLAELQADPGNPYLLYQLGKEAETARNYARAADWYEQASARTPDGAAWTHALLIRRLHCLGQSGASEHAMAIAGEQMAHWQDSPDFFFVLGNLAMDRALAEPAHALTEWLPLAATAWERCLEIGERPDLDGSVEGRGSHLAQHNLDVIRQQLALLGNG</sequence>
<dbReference type="Proteomes" id="UP000325933">
    <property type="component" value="Unassembled WGS sequence"/>
</dbReference>
<protein>
    <submittedName>
        <fullName evidence="4">Glycosyltransferase family 2 protein</fullName>
    </submittedName>
</protein>
<comment type="similarity">
    <text evidence="1">Belongs to the glycosyltransferase 2 family. WaaE/KdtX subfamily.</text>
</comment>
<dbReference type="InterPro" id="IPR001173">
    <property type="entry name" value="Glyco_trans_2-like"/>
</dbReference>
<dbReference type="InterPro" id="IPR011990">
    <property type="entry name" value="TPR-like_helical_dom_sf"/>
</dbReference>
<dbReference type="EMBL" id="VYQB01000006">
    <property type="protein sequence ID" value="KAA9017538.1"/>
    <property type="molecule type" value="Genomic_DNA"/>
</dbReference>